<evidence type="ECO:0000313" key="2">
    <source>
        <dbReference type="Proteomes" id="UP001326110"/>
    </source>
</evidence>
<proteinExistence type="predicted"/>
<sequence length="40" mass="4503">MARNYGIGFCGKGIELLEAAEEEMFDTVEHGYDKFSQANM</sequence>
<organism evidence="1 2">
    <name type="scientific">Duganella zoogloeoides</name>
    <dbReference type="NCBI Taxonomy" id="75659"/>
    <lineage>
        <taxon>Bacteria</taxon>
        <taxon>Pseudomonadati</taxon>
        <taxon>Pseudomonadota</taxon>
        <taxon>Betaproteobacteria</taxon>
        <taxon>Burkholderiales</taxon>
        <taxon>Oxalobacteraceae</taxon>
        <taxon>Telluria group</taxon>
        <taxon>Duganella</taxon>
    </lineage>
</organism>
<name>A0ABZ0XX24_9BURK</name>
<dbReference type="EMBL" id="CP140152">
    <property type="protein sequence ID" value="WQH04318.1"/>
    <property type="molecule type" value="Genomic_DNA"/>
</dbReference>
<dbReference type="Proteomes" id="UP001326110">
    <property type="component" value="Chromosome"/>
</dbReference>
<gene>
    <name evidence="1" type="ORF">SR858_25315</name>
</gene>
<keyword evidence="2" id="KW-1185">Reference proteome</keyword>
<dbReference type="RefSeq" id="WP_019923890.1">
    <property type="nucleotide sequence ID" value="NZ_CP140152.1"/>
</dbReference>
<protein>
    <submittedName>
        <fullName evidence="1">Uncharacterized protein</fullName>
    </submittedName>
</protein>
<reference evidence="1 2" key="1">
    <citation type="submission" date="2023-11" db="EMBL/GenBank/DDBJ databases">
        <title>MicrobeMod: A computational toolkit for identifying prokaryotic methylation and restriction-modification with nanopore sequencing.</title>
        <authorList>
            <person name="Crits-Christoph A."/>
            <person name="Kang S.C."/>
            <person name="Lee H."/>
            <person name="Ostrov N."/>
        </authorList>
    </citation>
    <scope>NUCLEOTIDE SEQUENCE [LARGE SCALE GENOMIC DNA]</scope>
    <source>
        <strain evidence="1 2">ATCC 25935</strain>
    </source>
</reference>
<accession>A0ABZ0XX24</accession>
<evidence type="ECO:0000313" key="1">
    <source>
        <dbReference type="EMBL" id="WQH04318.1"/>
    </source>
</evidence>